<dbReference type="InterPro" id="IPR036928">
    <property type="entry name" value="AS_sf"/>
</dbReference>
<evidence type="ECO:0000256" key="1">
    <source>
        <dbReference type="SAM" id="MobiDB-lite"/>
    </source>
</evidence>
<dbReference type="PROSITE" id="PS00571">
    <property type="entry name" value="AMIDASES"/>
    <property type="match status" value="1"/>
</dbReference>
<dbReference type="RefSeq" id="WP_264843254.1">
    <property type="nucleotide sequence ID" value="NZ_AP025628.1"/>
</dbReference>
<dbReference type="PANTHER" id="PTHR11895:SF176">
    <property type="entry name" value="AMIDASE AMID-RELATED"/>
    <property type="match status" value="1"/>
</dbReference>
<dbReference type="InterPro" id="IPR023631">
    <property type="entry name" value="Amidase_dom"/>
</dbReference>
<organism evidence="3 4">
    <name type="scientific">Caldinitratiruptor microaerophilus</name>
    <dbReference type="NCBI Taxonomy" id="671077"/>
    <lineage>
        <taxon>Bacteria</taxon>
        <taxon>Bacillati</taxon>
        <taxon>Bacillota</taxon>
        <taxon>Clostridia</taxon>
        <taxon>Eubacteriales</taxon>
        <taxon>Symbiobacteriaceae</taxon>
        <taxon>Caldinitratiruptor</taxon>
    </lineage>
</organism>
<reference evidence="3" key="1">
    <citation type="submission" date="2022-03" db="EMBL/GenBank/DDBJ databases">
        <title>Complete genome sequence of Caldinitratiruptor microaerophilus.</title>
        <authorList>
            <person name="Mukaiyama R."/>
            <person name="Nishiyama T."/>
            <person name="Ueda K."/>
        </authorList>
    </citation>
    <scope>NUCLEOTIDE SEQUENCE</scope>
    <source>
        <strain evidence="3">JCM 16183</strain>
    </source>
</reference>
<protein>
    <submittedName>
        <fullName evidence="3">Amidase</fullName>
    </submittedName>
</protein>
<name>A0AA35CIL7_9FIRM</name>
<dbReference type="GO" id="GO:0003824">
    <property type="term" value="F:catalytic activity"/>
    <property type="evidence" value="ECO:0007669"/>
    <property type="project" value="InterPro"/>
</dbReference>
<dbReference type="KEGG" id="cmic:caldi_02290"/>
<dbReference type="PANTHER" id="PTHR11895">
    <property type="entry name" value="TRANSAMIDASE"/>
    <property type="match status" value="1"/>
</dbReference>
<dbReference type="Proteomes" id="UP001163687">
    <property type="component" value="Chromosome"/>
</dbReference>
<proteinExistence type="predicted"/>
<dbReference type="SUPFAM" id="SSF75304">
    <property type="entry name" value="Amidase signature (AS) enzymes"/>
    <property type="match status" value="1"/>
</dbReference>
<evidence type="ECO:0000313" key="3">
    <source>
        <dbReference type="EMBL" id="BDG59139.1"/>
    </source>
</evidence>
<accession>A0AA35CIL7</accession>
<feature type="domain" description="Amidase" evidence="2">
    <location>
        <begin position="116"/>
        <end position="540"/>
    </location>
</feature>
<dbReference type="AlphaFoldDB" id="A0AA35CIL7"/>
<feature type="region of interest" description="Disordered" evidence="1">
    <location>
        <begin position="51"/>
        <end position="87"/>
    </location>
</feature>
<keyword evidence="4" id="KW-1185">Reference proteome</keyword>
<evidence type="ECO:0000259" key="2">
    <source>
        <dbReference type="Pfam" id="PF01425"/>
    </source>
</evidence>
<gene>
    <name evidence="3" type="ORF">caldi_02290</name>
</gene>
<sequence>MDPETVRRMAEAADLPLTPEEREAVARTLGAWLEALERAAEGVDLFDEEPVLAPAPLGPGGAPPPAAGNGRDGSPPPGGGSGPDGLRALAGEDELAFMPISELAPLLRGRQVSPVEVTEAVLARIEALEPQLNAHITVLADAARESARAAEAEILRGNYRGPLHGVPIGLKDLYDVAGVPTTAGTRALDGYVPRQDATAVRRLREAGAVLVGKHNLHEIAFGATGANPHYGPSRNPWDRERHTGGSSSGTAAAVAAGMCHAGLGSDTGGSIRIPAALTGLVGLKPTYGRVSRRGVIPLAWSLDHAGPLSRTVADAALVLAAIAGHDPDDPTSIAAPVPDYAAALDRDVRGLRIGVPEEYYFEYVQPDVRAAVLAAVQVLEELGAVRVPVSLPTTAVVPAIHTPIIAAEAASWHARRLREEPGGYGPEVRTRLQAGALLPAAAYVLAQRLRSRLRREYAAVLARVDVVATPAVPVPAPRLGESEVQVEGRTLEVRSALVRLTSPLDHTGLPAVTVPCGQAKGGLPVGLQFFGRPLDEVTVLRAAAAYESARGPWARPPL</sequence>
<feature type="region of interest" description="Disordered" evidence="1">
    <location>
        <begin position="227"/>
        <end position="249"/>
    </location>
</feature>
<dbReference type="EMBL" id="AP025628">
    <property type="protein sequence ID" value="BDG59139.1"/>
    <property type="molecule type" value="Genomic_DNA"/>
</dbReference>
<dbReference type="InterPro" id="IPR020556">
    <property type="entry name" value="Amidase_CS"/>
</dbReference>
<dbReference type="Pfam" id="PF01425">
    <property type="entry name" value="Amidase"/>
    <property type="match status" value="1"/>
</dbReference>
<evidence type="ECO:0000313" key="4">
    <source>
        <dbReference type="Proteomes" id="UP001163687"/>
    </source>
</evidence>
<dbReference type="InterPro" id="IPR000120">
    <property type="entry name" value="Amidase"/>
</dbReference>
<dbReference type="Gene3D" id="3.90.1300.10">
    <property type="entry name" value="Amidase signature (AS) domain"/>
    <property type="match status" value="1"/>
</dbReference>